<proteinExistence type="predicted"/>
<dbReference type="RefSeq" id="XP_018138804.1">
    <property type="nucleotide sequence ID" value="XM_018290966.1"/>
</dbReference>
<dbReference type="EMBL" id="LSBJ02000001">
    <property type="protein sequence ID" value="OAQ60995.1"/>
    <property type="molecule type" value="Genomic_DNA"/>
</dbReference>
<protein>
    <submittedName>
        <fullName evidence="3">Uncharacterized protein</fullName>
    </submittedName>
</protein>
<dbReference type="GeneID" id="28854960"/>
<dbReference type="AlphaFoldDB" id="A0A179F6C5"/>
<dbReference type="Proteomes" id="UP000078397">
    <property type="component" value="Unassembled WGS sequence"/>
</dbReference>
<keyword evidence="2" id="KW-1133">Transmembrane helix</keyword>
<feature type="compositionally biased region" description="Polar residues" evidence="1">
    <location>
        <begin position="1"/>
        <end position="23"/>
    </location>
</feature>
<feature type="region of interest" description="Disordered" evidence="1">
    <location>
        <begin position="1"/>
        <end position="38"/>
    </location>
</feature>
<comment type="caution">
    <text evidence="3">The sequence shown here is derived from an EMBL/GenBank/DDBJ whole genome shotgun (WGS) entry which is preliminary data.</text>
</comment>
<evidence type="ECO:0000256" key="2">
    <source>
        <dbReference type="SAM" id="Phobius"/>
    </source>
</evidence>
<reference evidence="3 4" key="1">
    <citation type="journal article" date="2016" name="PLoS Pathog.">
        <title>Biosynthesis of antibiotic leucinostatins in bio-control fungus Purpureocillium lilacinum and their inhibition on phytophthora revealed by genome mining.</title>
        <authorList>
            <person name="Wang G."/>
            <person name="Liu Z."/>
            <person name="Lin R."/>
            <person name="Li E."/>
            <person name="Mao Z."/>
            <person name="Ling J."/>
            <person name="Yang Y."/>
            <person name="Yin W.B."/>
            <person name="Xie B."/>
        </authorList>
    </citation>
    <scope>NUCLEOTIDE SEQUENCE [LARGE SCALE GENOMIC DNA]</scope>
    <source>
        <strain evidence="3">170</strain>
    </source>
</reference>
<evidence type="ECO:0000313" key="4">
    <source>
        <dbReference type="Proteomes" id="UP000078397"/>
    </source>
</evidence>
<keyword evidence="2" id="KW-0472">Membrane</keyword>
<feature type="transmembrane region" description="Helical" evidence="2">
    <location>
        <begin position="238"/>
        <end position="255"/>
    </location>
</feature>
<keyword evidence="2" id="KW-0812">Transmembrane</keyword>
<sequence>MTKSYTSQGAGTESDVPSVTDSSLLGGDSDQPGESDLTMTIDADDTRLKFLALCLDQDDFEMVKIINLNLTGLKSDREVFQKIRDTYLHERGNKFFNWVYTRSGYLGQLRWMRLLPPLFFSVVTFKMQPWTTEDGQPYAMAMKSTVEDVPLVLEDSLQADLESNYDYTSPLEKSLPTVAMAAAFRDFRNPLGARPALWTSNFLPKKLHSPLPYHHSQRTLVQGVGLYVPDRITCRGKVILWGFVITVLAFIAIMAV</sequence>
<organism evidence="3 4">
    <name type="scientific">Pochonia chlamydosporia 170</name>
    <dbReference type="NCBI Taxonomy" id="1380566"/>
    <lineage>
        <taxon>Eukaryota</taxon>
        <taxon>Fungi</taxon>
        <taxon>Dikarya</taxon>
        <taxon>Ascomycota</taxon>
        <taxon>Pezizomycotina</taxon>
        <taxon>Sordariomycetes</taxon>
        <taxon>Hypocreomycetidae</taxon>
        <taxon>Hypocreales</taxon>
        <taxon>Clavicipitaceae</taxon>
        <taxon>Pochonia</taxon>
    </lineage>
</organism>
<dbReference type="KEGG" id="pchm:VFPPC_13189"/>
<evidence type="ECO:0000256" key="1">
    <source>
        <dbReference type="SAM" id="MobiDB-lite"/>
    </source>
</evidence>
<accession>A0A179F6C5</accession>
<name>A0A179F6C5_METCM</name>
<gene>
    <name evidence="3" type="ORF">VFPPC_13189</name>
</gene>
<evidence type="ECO:0000313" key="3">
    <source>
        <dbReference type="EMBL" id="OAQ60995.1"/>
    </source>
</evidence>
<keyword evidence="4" id="KW-1185">Reference proteome</keyword>